<proteinExistence type="predicted"/>
<feature type="compositionally biased region" description="Basic and acidic residues" evidence="1">
    <location>
        <begin position="47"/>
        <end position="66"/>
    </location>
</feature>
<feature type="region of interest" description="Disordered" evidence="1">
    <location>
        <begin position="45"/>
        <end position="66"/>
    </location>
</feature>
<dbReference type="Proteomes" id="UP000076510">
    <property type="component" value="Unassembled WGS sequence"/>
</dbReference>
<protein>
    <submittedName>
        <fullName evidence="2">Uncharacterized protein</fullName>
    </submittedName>
</protein>
<dbReference type="EMBL" id="LQQY01000011">
    <property type="protein sequence ID" value="KZE50187.1"/>
    <property type="molecule type" value="Genomic_DNA"/>
</dbReference>
<dbReference type="PATRIC" id="fig|189381.9.peg.1016"/>
<evidence type="ECO:0000256" key="1">
    <source>
        <dbReference type="SAM" id="MobiDB-lite"/>
    </source>
</evidence>
<reference evidence="3" key="1">
    <citation type="submission" date="2016-01" db="EMBL/GenBank/DDBJ databases">
        <title>Whole genome sequencing of Bhargavaea cecembensis T14.</title>
        <authorList>
            <person name="Hong K.W."/>
        </authorList>
    </citation>
    <scope>NUCLEOTIDE SEQUENCE [LARGE SCALE GENOMIC DNA]</scope>
    <source>
        <strain evidence="3">M19</strain>
    </source>
</reference>
<organism evidence="2 3">
    <name type="scientific">Rossellomorea marisflavi</name>
    <dbReference type="NCBI Taxonomy" id="189381"/>
    <lineage>
        <taxon>Bacteria</taxon>
        <taxon>Bacillati</taxon>
        <taxon>Bacillota</taxon>
        <taxon>Bacilli</taxon>
        <taxon>Bacillales</taxon>
        <taxon>Bacillaceae</taxon>
        <taxon>Rossellomorea</taxon>
    </lineage>
</organism>
<comment type="caution">
    <text evidence="2">The sequence shown here is derived from an EMBL/GenBank/DDBJ whole genome shotgun (WGS) entry which is preliminary data.</text>
</comment>
<dbReference type="AlphaFoldDB" id="A0A163LJE0"/>
<name>A0A163LJE0_9BACI</name>
<gene>
    <name evidence="2" type="ORF">AV649_18395</name>
</gene>
<evidence type="ECO:0000313" key="3">
    <source>
        <dbReference type="Proteomes" id="UP000076510"/>
    </source>
</evidence>
<accession>A0A163LJE0</accession>
<sequence>MLQDNDNLIGAGPIDDTVALFRSSLSIYHSLLRNYYSMFRGGMCPGNKKEMEKNEKKENKRSANPL</sequence>
<evidence type="ECO:0000313" key="2">
    <source>
        <dbReference type="EMBL" id="KZE50187.1"/>
    </source>
</evidence>